<comment type="caution">
    <text evidence="3">The sequence shown here is derived from an EMBL/GenBank/DDBJ whole genome shotgun (WGS) entry which is preliminary data.</text>
</comment>
<evidence type="ECO:0000256" key="2">
    <source>
        <dbReference type="SAM" id="MobiDB-lite"/>
    </source>
</evidence>
<dbReference type="InterPro" id="IPR007763">
    <property type="entry name" value="NDUFA12"/>
</dbReference>
<organism evidence="3 4">
    <name type="scientific">Aquatica leii</name>
    <dbReference type="NCBI Taxonomy" id="1421715"/>
    <lineage>
        <taxon>Eukaryota</taxon>
        <taxon>Metazoa</taxon>
        <taxon>Ecdysozoa</taxon>
        <taxon>Arthropoda</taxon>
        <taxon>Hexapoda</taxon>
        <taxon>Insecta</taxon>
        <taxon>Pterygota</taxon>
        <taxon>Neoptera</taxon>
        <taxon>Endopterygota</taxon>
        <taxon>Coleoptera</taxon>
        <taxon>Polyphaga</taxon>
        <taxon>Elateriformia</taxon>
        <taxon>Elateroidea</taxon>
        <taxon>Lampyridae</taxon>
        <taxon>Luciolinae</taxon>
        <taxon>Aquatica</taxon>
    </lineage>
</organism>
<evidence type="ECO:0000256" key="1">
    <source>
        <dbReference type="ARBA" id="ARBA00007355"/>
    </source>
</evidence>
<evidence type="ECO:0008006" key="5">
    <source>
        <dbReference type="Google" id="ProtNLM"/>
    </source>
</evidence>
<sequence>MAQQPTRSLLREILRNFVNSLRPRQISGDLKGTDYFGTKYYEIPADPSRGKRRPSRWFEPHDKEEFQQEMPAEWESWLRFRRTDPPSDEEVMKNLAIMQLKQKNAVEVEKKAGKATPMLKGMETFPKRSEYELIPGKSQN</sequence>
<evidence type="ECO:0000313" key="4">
    <source>
        <dbReference type="Proteomes" id="UP001353858"/>
    </source>
</evidence>
<dbReference type="PANTHER" id="PTHR32470:SF2">
    <property type="entry name" value="NADH DEHYDROGENASE [UBIQUINONE] 1 ALPHA SUBCOMPLEX ASSEMBLY FACTOR 2"/>
    <property type="match status" value="1"/>
</dbReference>
<dbReference type="Pfam" id="PF05071">
    <property type="entry name" value="NDUFA12"/>
    <property type="match status" value="1"/>
</dbReference>
<protein>
    <recommendedName>
        <fullName evidence="5">NADH dehydrogenase [ubiquinone] 1 alpha subcomplex assembly factor 2</fullName>
    </recommendedName>
</protein>
<dbReference type="Proteomes" id="UP001353858">
    <property type="component" value="Unassembled WGS sequence"/>
</dbReference>
<reference evidence="4" key="1">
    <citation type="submission" date="2023-01" db="EMBL/GenBank/DDBJ databases">
        <title>Key to firefly adult light organ development and bioluminescence: homeobox transcription factors regulate luciferase expression and transportation to peroxisome.</title>
        <authorList>
            <person name="Fu X."/>
        </authorList>
    </citation>
    <scope>NUCLEOTIDE SEQUENCE [LARGE SCALE GENOMIC DNA]</scope>
</reference>
<dbReference type="AlphaFoldDB" id="A0AAN7PE34"/>
<gene>
    <name evidence="3" type="ORF">RN001_006437</name>
</gene>
<feature type="compositionally biased region" description="Basic and acidic residues" evidence="2">
    <location>
        <begin position="56"/>
        <end position="65"/>
    </location>
</feature>
<proteinExistence type="inferred from homology"/>
<dbReference type="InterPro" id="IPR052618">
    <property type="entry name" value="ComplexI_NDUFA12"/>
</dbReference>
<feature type="region of interest" description="Disordered" evidence="2">
    <location>
        <begin position="44"/>
        <end position="65"/>
    </location>
</feature>
<dbReference type="GO" id="GO:0045271">
    <property type="term" value="C:respiratory chain complex I"/>
    <property type="evidence" value="ECO:0007669"/>
    <property type="project" value="InterPro"/>
</dbReference>
<accession>A0AAN7PE34</accession>
<evidence type="ECO:0000313" key="3">
    <source>
        <dbReference type="EMBL" id="KAK4883118.1"/>
    </source>
</evidence>
<dbReference type="PANTHER" id="PTHR32470">
    <property type="entry name" value="ADH DEHYDROGENASE [UBIQUINONE] 1 ALPHA SUBCOMPLEX ASSEMBLY FACTOR 2"/>
    <property type="match status" value="1"/>
</dbReference>
<name>A0AAN7PE34_9COLE</name>
<dbReference type="GO" id="GO:0032981">
    <property type="term" value="P:mitochondrial respiratory chain complex I assembly"/>
    <property type="evidence" value="ECO:0007669"/>
    <property type="project" value="TreeGrafter"/>
</dbReference>
<keyword evidence="4" id="KW-1185">Reference proteome</keyword>
<dbReference type="EMBL" id="JARPUR010000002">
    <property type="protein sequence ID" value="KAK4883118.1"/>
    <property type="molecule type" value="Genomic_DNA"/>
</dbReference>
<dbReference type="GO" id="GO:0005739">
    <property type="term" value="C:mitochondrion"/>
    <property type="evidence" value="ECO:0007669"/>
    <property type="project" value="TreeGrafter"/>
</dbReference>
<comment type="similarity">
    <text evidence="1">Belongs to the complex I NDUFA12 subunit family.</text>
</comment>